<evidence type="ECO:0000313" key="2">
    <source>
        <dbReference type="Proteomes" id="UP000006038"/>
    </source>
</evidence>
<dbReference type="HOGENOM" id="CLU_1201425_0_0_1"/>
<evidence type="ECO:0008006" key="3">
    <source>
        <dbReference type="Google" id="ProtNLM"/>
    </source>
</evidence>
<organism evidence="1">
    <name type="scientific">Oryza brachyantha</name>
    <name type="common">malo sina</name>
    <dbReference type="NCBI Taxonomy" id="4533"/>
    <lineage>
        <taxon>Eukaryota</taxon>
        <taxon>Viridiplantae</taxon>
        <taxon>Streptophyta</taxon>
        <taxon>Embryophyta</taxon>
        <taxon>Tracheophyta</taxon>
        <taxon>Spermatophyta</taxon>
        <taxon>Magnoliopsida</taxon>
        <taxon>Liliopsida</taxon>
        <taxon>Poales</taxon>
        <taxon>Poaceae</taxon>
        <taxon>BOP clade</taxon>
        <taxon>Oryzoideae</taxon>
        <taxon>Oryzeae</taxon>
        <taxon>Oryzinae</taxon>
        <taxon>Oryza</taxon>
    </lineage>
</organism>
<dbReference type="PANTHER" id="PTHR47150">
    <property type="entry name" value="OS12G0169200 PROTEIN"/>
    <property type="match status" value="1"/>
</dbReference>
<keyword evidence="2" id="KW-1185">Reference proteome</keyword>
<sequence>MEKLPQCVFGSEYLRRPTYEDVERLLQVNVSRGFSGMLGSIDCMHWSWEKCPIAWRGQFTRGDYGVPTIIFEAVASHDLRIWHVFFGVAGSNNDINVLNQSPLFLDVLKGEAPKIQFSVNGIEYNTGYYIADGIYPEWTTFVKAIAAAQTEKHKLYAQYQEGVRKDVEDMENFGASLLVLSAMVLGGGEDAQFGRLAACFGTASARKSTYKVIFSNPLVSSKNSCVVTFYC</sequence>
<dbReference type="Pfam" id="PF04827">
    <property type="entry name" value="Plant_tran"/>
    <property type="match status" value="1"/>
</dbReference>
<name>J3N0P7_ORYBR</name>
<dbReference type="STRING" id="4533.J3N0P7"/>
<dbReference type="AlphaFoldDB" id="J3N0P7"/>
<proteinExistence type="predicted"/>
<dbReference type="Gramene" id="OB10G10950.1">
    <property type="protein sequence ID" value="OB10G10950.1"/>
    <property type="gene ID" value="OB10G10950"/>
</dbReference>
<dbReference type="OMA" id="GIEYNTG"/>
<reference evidence="1" key="1">
    <citation type="journal article" date="2013" name="Nat. Commun.">
        <title>Whole-genome sequencing of Oryza brachyantha reveals mechanisms underlying Oryza genome evolution.</title>
        <authorList>
            <person name="Chen J."/>
            <person name="Huang Q."/>
            <person name="Gao D."/>
            <person name="Wang J."/>
            <person name="Lang Y."/>
            <person name="Liu T."/>
            <person name="Li B."/>
            <person name="Bai Z."/>
            <person name="Luis Goicoechea J."/>
            <person name="Liang C."/>
            <person name="Chen C."/>
            <person name="Zhang W."/>
            <person name="Sun S."/>
            <person name="Liao Y."/>
            <person name="Zhang X."/>
            <person name="Yang L."/>
            <person name="Song C."/>
            <person name="Wang M."/>
            <person name="Shi J."/>
            <person name="Liu G."/>
            <person name="Liu J."/>
            <person name="Zhou H."/>
            <person name="Zhou W."/>
            <person name="Yu Q."/>
            <person name="An N."/>
            <person name="Chen Y."/>
            <person name="Cai Q."/>
            <person name="Wang B."/>
            <person name="Liu B."/>
            <person name="Min J."/>
            <person name="Huang Y."/>
            <person name="Wu H."/>
            <person name="Li Z."/>
            <person name="Zhang Y."/>
            <person name="Yin Y."/>
            <person name="Song W."/>
            <person name="Jiang J."/>
            <person name="Jackson S.A."/>
            <person name="Wing R.A."/>
            <person name="Wang J."/>
            <person name="Chen M."/>
        </authorList>
    </citation>
    <scope>NUCLEOTIDE SEQUENCE [LARGE SCALE GENOMIC DNA]</scope>
    <source>
        <strain evidence="1">cv. IRGC 101232</strain>
    </source>
</reference>
<evidence type="ECO:0000313" key="1">
    <source>
        <dbReference type="EnsemblPlants" id="OB10G10950.1"/>
    </source>
</evidence>
<protein>
    <recommendedName>
        <fullName evidence="3">DDE Tnp4 domain-containing protein</fullName>
    </recommendedName>
</protein>
<dbReference type="PANTHER" id="PTHR47150:SF6">
    <property type="entry name" value="OS01G0872900 PROTEIN"/>
    <property type="match status" value="1"/>
</dbReference>
<reference evidence="1" key="2">
    <citation type="submission" date="2013-04" db="UniProtKB">
        <authorList>
            <consortium name="EnsemblPlants"/>
        </authorList>
    </citation>
    <scope>IDENTIFICATION</scope>
</reference>
<accession>J3N0P7</accession>
<dbReference type="EnsemblPlants" id="OB10G10950.1">
    <property type="protein sequence ID" value="OB10G10950.1"/>
    <property type="gene ID" value="OB10G10950"/>
</dbReference>
<dbReference type="InterPro" id="IPR006912">
    <property type="entry name" value="Harbinger_derived_prot"/>
</dbReference>
<dbReference type="Proteomes" id="UP000006038">
    <property type="component" value="Chromosome 10"/>
</dbReference>